<dbReference type="PROSITE" id="PS51900">
    <property type="entry name" value="CB"/>
    <property type="match status" value="1"/>
</dbReference>
<reference evidence="8" key="1">
    <citation type="submission" date="2015-07" db="EMBL/GenBank/DDBJ databases">
        <title>Fjat-14205 dsm 2895.</title>
        <authorList>
            <person name="Liu B."/>
            <person name="Wang J."/>
            <person name="Zhu Y."/>
            <person name="Liu G."/>
            <person name="Chen Q."/>
            <person name="Chen Z."/>
            <person name="Lan J."/>
            <person name="Che J."/>
            <person name="Ge C."/>
            <person name="Shi H."/>
            <person name="Pan Z."/>
            <person name="Liu X."/>
        </authorList>
    </citation>
    <scope>NUCLEOTIDE SEQUENCE [LARGE SCALE GENOMIC DNA]</scope>
    <source>
        <strain evidence="8">DSM 25560</strain>
    </source>
</reference>
<gene>
    <name evidence="7" type="ORF">AEA09_18965</name>
</gene>
<dbReference type="InterPro" id="IPR011010">
    <property type="entry name" value="DNA_brk_join_enz"/>
</dbReference>
<feature type="domain" description="Tyr recombinase" evidence="5">
    <location>
        <begin position="103"/>
        <end position="273"/>
    </location>
</feature>
<keyword evidence="1" id="KW-0229">DNA integration</keyword>
<evidence type="ECO:0000256" key="3">
    <source>
        <dbReference type="ARBA" id="ARBA00023172"/>
    </source>
</evidence>
<dbReference type="InterPro" id="IPR002104">
    <property type="entry name" value="Integrase_catalytic"/>
</dbReference>
<sequence>MSLTVKYLSHLHLEGKAENTIDTYKYHLIEFLVWISDQKHELFEIKPTHMIDFKEYLLKNGKSKRTVNAIISCVRGYFDFLILNEVVKVNPVSKLLTIKVAEYRQNRLTDEQLLDFFHFIDSLQVNVRAAFYLMYSTGTRVSEVSHLTKEDFLMRDDKLFVNIQDAKYDSDRLIPVLNVKSVEILMSYLKTLDVSSAPAFRVSKRTLQRYAANFGVEHGIQFSCHVLRHTFATLLLENGVPIEKIQYLLGHRSVAITRHYTQSAFINVNDLDPSVL</sequence>
<comment type="caution">
    <text evidence="7">The sequence shown here is derived from an EMBL/GenBank/DDBJ whole genome shotgun (WGS) entry which is preliminary data.</text>
</comment>
<dbReference type="InterPro" id="IPR050090">
    <property type="entry name" value="Tyrosine_recombinase_XerCD"/>
</dbReference>
<evidence type="ECO:0000313" key="7">
    <source>
        <dbReference type="EMBL" id="KOS66296.1"/>
    </source>
</evidence>
<dbReference type="InterPro" id="IPR010998">
    <property type="entry name" value="Integrase_recombinase_N"/>
</dbReference>
<feature type="domain" description="Core-binding (CB)" evidence="6">
    <location>
        <begin position="1"/>
        <end position="82"/>
    </location>
</feature>
<dbReference type="PANTHER" id="PTHR30349">
    <property type="entry name" value="PHAGE INTEGRASE-RELATED"/>
    <property type="match status" value="1"/>
</dbReference>
<dbReference type="Pfam" id="PF00589">
    <property type="entry name" value="Phage_integrase"/>
    <property type="match status" value="1"/>
</dbReference>
<proteinExistence type="predicted"/>
<accession>A0ABR5JVX6</accession>
<dbReference type="Gene3D" id="1.10.443.10">
    <property type="entry name" value="Intergrase catalytic core"/>
    <property type="match status" value="1"/>
</dbReference>
<dbReference type="Gene3D" id="1.10.150.130">
    <property type="match status" value="1"/>
</dbReference>
<evidence type="ECO:0000256" key="2">
    <source>
        <dbReference type="ARBA" id="ARBA00023125"/>
    </source>
</evidence>
<protein>
    <recommendedName>
        <fullName evidence="9">Integrase</fullName>
    </recommendedName>
</protein>
<evidence type="ECO:0000256" key="1">
    <source>
        <dbReference type="ARBA" id="ARBA00022908"/>
    </source>
</evidence>
<dbReference type="Pfam" id="PF02899">
    <property type="entry name" value="Phage_int_SAM_1"/>
    <property type="match status" value="1"/>
</dbReference>
<dbReference type="PANTHER" id="PTHR30349:SF81">
    <property type="entry name" value="TYROSINE RECOMBINASE XERC"/>
    <property type="match status" value="1"/>
</dbReference>
<keyword evidence="8" id="KW-1185">Reference proteome</keyword>
<dbReference type="PROSITE" id="PS51898">
    <property type="entry name" value="TYR_RECOMBINASE"/>
    <property type="match status" value="1"/>
</dbReference>
<name>A0ABR5JVX6_9BACI</name>
<dbReference type="InterPro" id="IPR004107">
    <property type="entry name" value="Integrase_SAM-like_N"/>
</dbReference>
<organism evidence="7 8">
    <name type="scientific">Lysinibacillus contaminans</name>
    <dbReference type="NCBI Taxonomy" id="1293441"/>
    <lineage>
        <taxon>Bacteria</taxon>
        <taxon>Bacillati</taxon>
        <taxon>Bacillota</taxon>
        <taxon>Bacilli</taxon>
        <taxon>Bacillales</taxon>
        <taxon>Bacillaceae</taxon>
        <taxon>Lysinibacillus</taxon>
    </lineage>
</organism>
<dbReference type="RefSeq" id="WP_053585525.1">
    <property type="nucleotide sequence ID" value="NZ_LGRV01000008.1"/>
</dbReference>
<evidence type="ECO:0000313" key="8">
    <source>
        <dbReference type="Proteomes" id="UP000050668"/>
    </source>
</evidence>
<dbReference type="SUPFAM" id="SSF56349">
    <property type="entry name" value="DNA breaking-rejoining enzymes"/>
    <property type="match status" value="1"/>
</dbReference>
<keyword evidence="3" id="KW-0233">DNA recombination</keyword>
<evidence type="ECO:0000256" key="4">
    <source>
        <dbReference type="PROSITE-ProRule" id="PRU01248"/>
    </source>
</evidence>
<dbReference type="InterPro" id="IPR044068">
    <property type="entry name" value="CB"/>
</dbReference>
<evidence type="ECO:0008006" key="9">
    <source>
        <dbReference type="Google" id="ProtNLM"/>
    </source>
</evidence>
<evidence type="ECO:0000259" key="6">
    <source>
        <dbReference type="PROSITE" id="PS51900"/>
    </source>
</evidence>
<dbReference type="CDD" id="cd00397">
    <property type="entry name" value="DNA_BRE_C"/>
    <property type="match status" value="1"/>
</dbReference>
<dbReference type="EMBL" id="LGRV01000008">
    <property type="protein sequence ID" value="KOS66296.1"/>
    <property type="molecule type" value="Genomic_DNA"/>
</dbReference>
<evidence type="ECO:0000259" key="5">
    <source>
        <dbReference type="PROSITE" id="PS51898"/>
    </source>
</evidence>
<dbReference type="InterPro" id="IPR013762">
    <property type="entry name" value="Integrase-like_cat_sf"/>
</dbReference>
<dbReference type="Proteomes" id="UP000050668">
    <property type="component" value="Unassembled WGS sequence"/>
</dbReference>
<keyword evidence="2 4" id="KW-0238">DNA-binding</keyword>